<gene>
    <name evidence="1" type="ORF">AIOL_000782</name>
</gene>
<dbReference type="RefSeq" id="WP_049641676.1">
    <property type="nucleotide sequence ID" value="NZ_LFTY01000001.1"/>
</dbReference>
<dbReference type="EMBL" id="LFTY01000001">
    <property type="protein sequence ID" value="KMW60618.1"/>
    <property type="molecule type" value="Genomic_DNA"/>
</dbReference>
<accession>A0A0J9H4X1</accession>
<reference evidence="1 2" key="1">
    <citation type="submission" date="2015-06" db="EMBL/GenBank/DDBJ databases">
        <title>Draft genome sequence of an Alphaproteobacteria species associated to the Mediterranean sponge Oscarella lobularis.</title>
        <authorList>
            <person name="Jourda C."/>
            <person name="Santini S."/>
            <person name="Claverie J.-M."/>
        </authorList>
    </citation>
    <scope>NUCLEOTIDE SEQUENCE [LARGE SCALE GENOMIC DNA]</scope>
    <source>
        <strain evidence="1">IGS</strain>
    </source>
</reference>
<dbReference type="OrthoDB" id="7709419at2"/>
<proteinExistence type="predicted"/>
<evidence type="ECO:0000313" key="1">
    <source>
        <dbReference type="EMBL" id="KMW60618.1"/>
    </source>
</evidence>
<organism evidence="1 2">
    <name type="scientific">Candidatus Rhodobacter oscarellae</name>
    <dbReference type="NCBI Taxonomy" id="1675527"/>
    <lineage>
        <taxon>Bacteria</taxon>
        <taxon>Pseudomonadati</taxon>
        <taxon>Pseudomonadota</taxon>
        <taxon>Alphaproteobacteria</taxon>
        <taxon>Rhodobacterales</taxon>
        <taxon>Rhodobacter group</taxon>
        <taxon>Rhodobacter</taxon>
    </lineage>
</organism>
<dbReference type="PATRIC" id="fig|1675527.3.peg.839"/>
<protein>
    <submittedName>
        <fullName evidence="1">Uncharacterized protein</fullName>
    </submittedName>
</protein>
<keyword evidence="2" id="KW-1185">Reference proteome</keyword>
<dbReference type="Proteomes" id="UP000037178">
    <property type="component" value="Unassembled WGS sequence"/>
</dbReference>
<dbReference type="AlphaFoldDB" id="A0A0J9H4X1"/>
<sequence>MFAALTSLWAAPPTYKVADHTQYEPPKPPRSPVLMGDIINSWGGEPVLLQQWRADAQDAREEFGPRD</sequence>
<name>A0A0J9H4X1_9RHOB</name>
<comment type="caution">
    <text evidence="1">The sequence shown here is derived from an EMBL/GenBank/DDBJ whole genome shotgun (WGS) entry which is preliminary data.</text>
</comment>
<evidence type="ECO:0000313" key="2">
    <source>
        <dbReference type="Proteomes" id="UP000037178"/>
    </source>
</evidence>
<dbReference type="STRING" id="1675527.AIOL_000782"/>